<dbReference type="PIRSF" id="PIRSF017393">
    <property type="entry name" value="MTase_SAV2177"/>
    <property type="match status" value="1"/>
</dbReference>
<dbReference type="InterPro" id="IPR029063">
    <property type="entry name" value="SAM-dependent_MTases_sf"/>
</dbReference>
<keyword evidence="2" id="KW-1185">Reference proteome</keyword>
<dbReference type="GO" id="GO:0032259">
    <property type="term" value="P:methylation"/>
    <property type="evidence" value="ECO:0007669"/>
    <property type="project" value="UniProtKB-KW"/>
</dbReference>
<dbReference type="EMBL" id="BAABJM010000010">
    <property type="protein sequence ID" value="GAA5069323.1"/>
    <property type="molecule type" value="Genomic_DNA"/>
</dbReference>
<evidence type="ECO:0000313" key="2">
    <source>
        <dbReference type="Proteomes" id="UP001500603"/>
    </source>
</evidence>
<comment type="caution">
    <text evidence="1">The sequence shown here is derived from an EMBL/GenBank/DDBJ whole genome shotgun (WGS) entry which is preliminary data.</text>
</comment>
<reference evidence="2" key="1">
    <citation type="journal article" date="2019" name="Int. J. Syst. Evol. Microbiol.">
        <title>The Global Catalogue of Microorganisms (GCM) 10K type strain sequencing project: providing services to taxonomists for standard genome sequencing and annotation.</title>
        <authorList>
            <consortium name="The Broad Institute Genomics Platform"/>
            <consortium name="The Broad Institute Genome Sequencing Center for Infectious Disease"/>
            <person name="Wu L."/>
            <person name="Ma J."/>
        </authorList>
    </citation>
    <scope>NUCLEOTIDE SEQUENCE [LARGE SCALE GENOMIC DNA]</scope>
    <source>
        <strain evidence="2">JCM 18298</strain>
    </source>
</reference>
<sequence>MVEYLDLAQDRPHSARMYDYYLGGKDNYPADVAAAQQVLRAWPSAQLAAKSNRCFMQRVTRNLAEAGIEQFLDIGTGIPTEPNLHQIAQRVRPNAHVVYVDNDPIVLAHARALLVGAAEGRTTYLHADATKPSSILSAPELRKTVDLSRPVALSIIALLHFIEEGAHELVATLVDALAPGSYLAICQVTGDYDQSVIDQVRAIYRGSGITAQDRGFAEFARFFDGLALQEPGIVPPHRWRVDGITPPESYDARVSSYAAVARKV</sequence>
<dbReference type="SUPFAM" id="SSF53335">
    <property type="entry name" value="S-adenosyl-L-methionine-dependent methyltransferases"/>
    <property type="match status" value="1"/>
</dbReference>
<dbReference type="InterPro" id="IPR006764">
    <property type="entry name" value="SAM_dep_MeTrfase_SAV2177_type"/>
</dbReference>
<accession>A0ABP9L6E3</accession>
<dbReference type="Proteomes" id="UP001500603">
    <property type="component" value="Unassembled WGS sequence"/>
</dbReference>
<dbReference type="Gene3D" id="3.40.50.150">
    <property type="entry name" value="Vaccinia Virus protein VP39"/>
    <property type="match status" value="1"/>
</dbReference>
<dbReference type="Pfam" id="PF04672">
    <property type="entry name" value="Methyltransf_19"/>
    <property type="match status" value="1"/>
</dbReference>
<keyword evidence="1" id="KW-0808">Transferase</keyword>
<gene>
    <name evidence="1" type="ORF">GCM10023318_60480</name>
</gene>
<dbReference type="RefSeq" id="WP_345499822.1">
    <property type="nucleotide sequence ID" value="NZ_BAABJM010000010.1"/>
</dbReference>
<dbReference type="CDD" id="cd02440">
    <property type="entry name" value="AdoMet_MTases"/>
    <property type="match status" value="1"/>
</dbReference>
<proteinExistence type="predicted"/>
<dbReference type="GO" id="GO:0008168">
    <property type="term" value="F:methyltransferase activity"/>
    <property type="evidence" value="ECO:0007669"/>
    <property type="project" value="UniProtKB-KW"/>
</dbReference>
<evidence type="ECO:0000313" key="1">
    <source>
        <dbReference type="EMBL" id="GAA5069323.1"/>
    </source>
</evidence>
<name>A0ABP9L6E3_9NOCA</name>
<protein>
    <submittedName>
        <fullName evidence="1">SAM-dependent methyltransferase</fullName>
    </submittedName>
</protein>
<keyword evidence="1" id="KW-0489">Methyltransferase</keyword>
<organism evidence="1 2">
    <name type="scientific">Nocardia callitridis</name>
    <dbReference type="NCBI Taxonomy" id="648753"/>
    <lineage>
        <taxon>Bacteria</taxon>
        <taxon>Bacillati</taxon>
        <taxon>Actinomycetota</taxon>
        <taxon>Actinomycetes</taxon>
        <taxon>Mycobacteriales</taxon>
        <taxon>Nocardiaceae</taxon>
        <taxon>Nocardia</taxon>
    </lineage>
</organism>